<feature type="domain" description="Protein kinase" evidence="4">
    <location>
        <begin position="138"/>
        <end position="401"/>
    </location>
</feature>
<dbReference type="OMA" id="MYIKGIW"/>
<dbReference type="GO" id="GO:0044773">
    <property type="term" value="P:mitotic DNA damage checkpoint signaling"/>
    <property type="evidence" value="ECO:0007669"/>
    <property type="project" value="TreeGrafter"/>
</dbReference>
<dbReference type="PROSITE" id="PS00108">
    <property type="entry name" value="PROTEIN_KINASE_ST"/>
    <property type="match status" value="1"/>
</dbReference>
<dbReference type="GO" id="GO:0004674">
    <property type="term" value="F:protein serine/threonine kinase activity"/>
    <property type="evidence" value="ECO:0007669"/>
    <property type="project" value="TreeGrafter"/>
</dbReference>
<name>A0A8S1RZH7_PAROT</name>
<comment type="caution">
    <text evidence="5">The sequence shown here is derived from an EMBL/GenBank/DDBJ whole genome shotgun (WGS) entry which is preliminary data.</text>
</comment>
<dbReference type="PROSITE" id="PS50011">
    <property type="entry name" value="PROTEIN_KINASE_DOM"/>
    <property type="match status" value="1"/>
</dbReference>
<dbReference type="InterPro" id="IPR017441">
    <property type="entry name" value="Protein_kinase_ATP_BS"/>
</dbReference>
<dbReference type="FunFam" id="1.10.510.10:FF:000945">
    <property type="entry name" value="Uncharacterized protein"/>
    <property type="match status" value="1"/>
</dbReference>
<dbReference type="GO" id="GO:0005524">
    <property type="term" value="F:ATP binding"/>
    <property type="evidence" value="ECO:0007669"/>
    <property type="project" value="UniProtKB-UniRule"/>
</dbReference>
<dbReference type="OrthoDB" id="289654at2759"/>
<keyword evidence="2 3" id="KW-0067">ATP-binding</keyword>
<dbReference type="InterPro" id="IPR008271">
    <property type="entry name" value="Ser/Thr_kinase_AS"/>
</dbReference>
<proteinExistence type="predicted"/>
<protein>
    <recommendedName>
        <fullName evidence="4">Protein kinase domain-containing protein</fullName>
    </recommendedName>
</protein>
<evidence type="ECO:0000256" key="2">
    <source>
        <dbReference type="ARBA" id="ARBA00022840"/>
    </source>
</evidence>
<dbReference type="AlphaFoldDB" id="A0A8S1RZH7"/>
<dbReference type="Proteomes" id="UP000683925">
    <property type="component" value="Unassembled WGS sequence"/>
</dbReference>
<dbReference type="GO" id="GO:0005634">
    <property type="term" value="C:nucleus"/>
    <property type="evidence" value="ECO:0007669"/>
    <property type="project" value="TreeGrafter"/>
</dbReference>
<dbReference type="InterPro" id="IPR000719">
    <property type="entry name" value="Prot_kinase_dom"/>
</dbReference>
<gene>
    <name evidence="5" type="ORF">POCTA_138.1.T0040183</name>
</gene>
<dbReference type="PANTHER" id="PTHR44167">
    <property type="entry name" value="OVARIAN-SPECIFIC SERINE/THREONINE-PROTEIN KINASE LOK-RELATED"/>
    <property type="match status" value="1"/>
</dbReference>
<dbReference type="SMART" id="SM00220">
    <property type="entry name" value="S_TKc"/>
    <property type="match status" value="1"/>
</dbReference>
<evidence type="ECO:0000256" key="1">
    <source>
        <dbReference type="ARBA" id="ARBA00022741"/>
    </source>
</evidence>
<dbReference type="Pfam" id="PF00069">
    <property type="entry name" value="Pkinase"/>
    <property type="match status" value="1"/>
</dbReference>
<dbReference type="PANTHER" id="PTHR44167:SF18">
    <property type="entry name" value="PROTEIN KINASE DOMAIN-CONTAINING PROTEIN"/>
    <property type="match status" value="1"/>
</dbReference>
<accession>A0A8S1RZH7</accession>
<keyword evidence="1 3" id="KW-0547">Nucleotide-binding</keyword>
<evidence type="ECO:0000256" key="3">
    <source>
        <dbReference type="PROSITE-ProRule" id="PRU10141"/>
    </source>
</evidence>
<organism evidence="5 6">
    <name type="scientific">Paramecium octaurelia</name>
    <dbReference type="NCBI Taxonomy" id="43137"/>
    <lineage>
        <taxon>Eukaryota</taxon>
        <taxon>Sar</taxon>
        <taxon>Alveolata</taxon>
        <taxon>Ciliophora</taxon>
        <taxon>Intramacronucleata</taxon>
        <taxon>Oligohymenophorea</taxon>
        <taxon>Peniculida</taxon>
        <taxon>Parameciidae</taxon>
        <taxon>Paramecium</taxon>
    </lineage>
</organism>
<evidence type="ECO:0000259" key="4">
    <source>
        <dbReference type="PROSITE" id="PS50011"/>
    </source>
</evidence>
<keyword evidence="6" id="KW-1185">Reference proteome</keyword>
<dbReference type="PROSITE" id="PS00107">
    <property type="entry name" value="PROTEIN_KINASE_ATP"/>
    <property type="match status" value="1"/>
</dbReference>
<dbReference type="GO" id="GO:0005737">
    <property type="term" value="C:cytoplasm"/>
    <property type="evidence" value="ECO:0007669"/>
    <property type="project" value="TreeGrafter"/>
</dbReference>
<feature type="binding site" evidence="3">
    <location>
        <position position="167"/>
    </location>
    <ligand>
        <name>ATP</name>
        <dbReference type="ChEBI" id="CHEBI:30616"/>
    </ligand>
</feature>
<evidence type="ECO:0000313" key="6">
    <source>
        <dbReference type="Proteomes" id="UP000683925"/>
    </source>
</evidence>
<evidence type="ECO:0000313" key="5">
    <source>
        <dbReference type="EMBL" id="CAD8132897.1"/>
    </source>
</evidence>
<sequence>MYIKGIWNQVDQYQQFTQPELSIRLQKISKNSSFVYLLCTNKEIVLCKEPNYGQAYKYLRIGFDYKFQVLRSPSLLINPSLSEWKGDNIKQMGEILAIKLFRENTIKQCELKGSLRDLQMLRKFLGNRMNQVGFHQYFKVHKLIGQGSFASVYLATRIEDGMKMAVKAFCKKVVYKQEKGQEGLVNEIQIMRDLEHQNLMKLHEVYETRNSIYMGLELLEGDLLYDLHKIKRKFTSWEIYTIMKGLLNGLTYIHEKGLMHRDLKLENILFREPDNFNSVVIADFGLATYVDHIPYIFTRCGTPGFVAPEIINLQNDSQTYGVICDMFSLGVIFYILTTGQPAFKGTSYNTIVKSNRAGFIDLQTDKLNQSSWNLKDLLYKMLQRDPQNRITSRLAIQHDYFRSFDEDELALMQTDDDPGLEEIITKLNSKQIRLDLRRLNQSNDDHQICKTQDLKVSQSQSDQEQLNMVMRTPLLTGRVRFTEGSPNQSIQSSDLILQSPGQDQNQTKWLKSFLL</sequence>
<reference evidence="5" key="1">
    <citation type="submission" date="2021-01" db="EMBL/GenBank/DDBJ databases">
        <authorList>
            <consortium name="Genoscope - CEA"/>
            <person name="William W."/>
        </authorList>
    </citation>
    <scope>NUCLEOTIDE SEQUENCE</scope>
</reference>
<dbReference type="EMBL" id="CAJJDP010000003">
    <property type="protein sequence ID" value="CAD8132897.1"/>
    <property type="molecule type" value="Genomic_DNA"/>
</dbReference>